<organism evidence="1 2">
    <name type="scientific">Mycena rosella</name>
    <name type="common">Pink bonnet</name>
    <name type="synonym">Agaricus rosellus</name>
    <dbReference type="NCBI Taxonomy" id="1033263"/>
    <lineage>
        <taxon>Eukaryota</taxon>
        <taxon>Fungi</taxon>
        <taxon>Dikarya</taxon>
        <taxon>Basidiomycota</taxon>
        <taxon>Agaricomycotina</taxon>
        <taxon>Agaricomycetes</taxon>
        <taxon>Agaricomycetidae</taxon>
        <taxon>Agaricales</taxon>
        <taxon>Marasmiineae</taxon>
        <taxon>Mycenaceae</taxon>
        <taxon>Mycena</taxon>
    </lineage>
</organism>
<reference evidence="1" key="1">
    <citation type="submission" date="2023-03" db="EMBL/GenBank/DDBJ databases">
        <title>Massive genome expansion in bonnet fungi (Mycena s.s.) driven by repeated elements and novel gene families across ecological guilds.</title>
        <authorList>
            <consortium name="Lawrence Berkeley National Laboratory"/>
            <person name="Harder C.B."/>
            <person name="Miyauchi S."/>
            <person name="Viragh M."/>
            <person name="Kuo A."/>
            <person name="Thoen E."/>
            <person name="Andreopoulos B."/>
            <person name="Lu D."/>
            <person name="Skrede I."/>
            <person name="Drula E."/>
            <person name="Henrissat B."/>
            <person name="Morin E."/>
            <person name="Kohler A."/>
            <person name="Barry K."/>
            <person name="LaButti K."/>
            <person name="Morin E."/>
            <person name="Salamov A."/>
            <person name="Lipzen A."/>
            <person name="Mereny Z."/>
            <person name="Hegedus B."/>
            <person name="Baldrian P."/>
            <person name="Stursova M."/>
            <person name="Weitz H."/>
            <person name="Taylor A."/>
            <person name="Grigoriev I.V."/>
            <person name="Nagy L.G."/>
            <person name="Martin F."/>
            <person name="Kauserud H."/>
        </authorList>
    </citation>
    <scope>NUCLEOTIDE SEQUENCE</scope>
    <source>
        <strain evidence="1">CBHHK067</strain>
    </source>
</reference>
<protein>
    <submittedName>
        <fullName evidence="1">Uncharacterized protein</fullName>
    </submittedName>
</protein>
<evidence type="ECO:0000313" key="1">
    <source>
        <dbReference type="EMBL" id="KAJ7640599.1"/>
    </source>
</evidence>
<sequence length="276" mass="29997">MRGGIEGIGGRSLWHYQVLPTGRGISRPNSQGLGSLDLPVLALVSQMPLLNLREATLYCTTSQSATRADRAPTADVQRILRIPTSRLLMGVQKPPLIELAGNDAIPQDDTVYENDPPKLPFIGVGTMETFGAWLHNPGCPLTFMFPALRMPVVDELYYPTIAPAPLTRLVSLRLQQFPVDGANVDLAALTKLRRFTVFLPGAVDLALSTIISALARIPPGNRLHSLAPTDEPHVRRFDAELARLAGKTLCALTRIEFDLLLEDGVSVAAFEAGCVW</sequence>
<proteinExistence type="predicted"/>
<dbReference type="EMBL" id="JARKIE010000425">
    <property type="protein sequence ID" value="KAJ7640599.1"/>
    <property type="molecule type" value="Genomic_DNA"/>
</dbReference>
<gene>
    <name evidence="1" type="ORF">B0H17DRAFT_1148934</name>
</gene>
<accession>A0AAD7C6F0</accession>
<dbReference type="AlphaFoldDB" id="A0AAD7C6F0"/>
<dbReference type="Proteomes" id="UP001221757">
    <property type="component" value="Unassembled WGS sequence"/>
</dbReference>
<name>A0AAD7C6F0_MYCRO</name>
<evidence type="ECO:0000313" key="2">
    <source>
        <dbReference type="Proteomes" id="UP001221757"/>
    </source>
</evidence>
<comment type="caution">
    <text evidence="1">The sequence shown here is derived from an EMBL/GenBank/DDBJ whole genome shotgun (WGS) entry which is preliminary data.</text>
</comment>
<keyword evidence="2" id="KW-1185">Reference proteome</keyword>